<feature type="domain" description="Xylose isomerase-like TIM barrel" evidence="2">
    <location>
        <begin position="26"/>
        <end position="358"/>
    </location>
</feature>
<dbReference type="InterPro" id="IPR013022">
    <property type="entry name" value="Xyl_isomerase-like_TIM-brl"/>
</dbReference>
<dbReference type="InterPro" id="IPR036237">
    <property type="entry name" value="Xyl_isomerase-like_sf"/>
</dbReference>
<accession>A0AAW0DDX4</accession>
<dbReference type="InterPro" id="IPR050312">
    <property type="entry name" value="IolE/XylAMocC-like"/>
</dbReference>
<reference evidence="3 4" key="1">
    <citation type="submission" date="2024-01" db="EMBL/GenBank/DDBJ databases">
        <title>A draft genome for a cacao thread blight-causing isolate of Paramarasmius palmivorus.</title>
        <authorList>
            <person name="Baruah I.K."/>
            <person name="Bukari Y."/>
            <person name="Amoako-Attah I."/>
            <person name="Meinhardt L.W."/>
            <person name="Bailey B.A."/>
            <person name="Cohen S.P."/>
        </authorList>
    </citation>
    <scope>NUCLEOTIDE SEQUENCE [LARGE SCALE GENOMIC DNA]</scope>
    <source>
        <strain evidence="3 4">GH-12</strain>
    </source>
</reference>
<comment type="caution">
    <text evidence="3">The sequence shown here is derived from an EMBL/GenBank/DDBJ whole genome shotgun (WGS) entry which is preliminary data.</text>
</comment>
<feature type="compositionally biased region" description="Low complexity" evidence="1">
    <location>
        <begin position="391"/>
        <end position="412"/>
    </location>
</feature>
<gene>
    <name evidence="3" type="ORF">VNI00_005265</name>
</gene>
<protein>
    <recommendedName>
        <fullName evidence="2">Xylose isomerase-like TIM barrel domain-containing protein</fullName>
    </recommendedName>
</protein>
<keyword evidence="4" id="KW-1185">Reference proteome</keyword>
<name>A0AAW0DDX4_9AGAR</name>
<proteinExistence type="predicted"/>
<evidence type="ECO:0000313" key="3">
    <source>
        <dbReference type="EMBL" id="KAK7049835.1"/>
    </source>
</evidence>
<sequence>MTRPKFAIASLSLGTNTHHTLPTKIRVASELEYDGIEIFMPDFEVFVEEVRKGGHKEIFSMKVKEEGLETLSQDQLEHRCAEALYDLCAQHNLQIPLLQPLRDFENFASEEELSTALEGAERWFRLMQPMHCDLVLVCSNYVPSLVQKKIDVDAYLDRQVEAFKRLGELAERYNVRVGYEPLAWGTVVDNWEPVWDVVKRVDRSNVGVVLDSFNTLGNQYADPGESSCVRRDMTLQFILENLEKMCEMIPAEKVFFYQIADAVRPKEVCVDDLTQGMPKRMKWSRACRVFPCEPSSPSTTVSSSSSPDSETYLGFLPVPQMTSLIHHKLGYRGWWSLEVFNTSLQEPDEECTWRHGKRGIRGLEKLWDVVNVANTDPKEDRGQISAEQESESGSNSDSSRSTSTPSTPNGSDIDVGLDISPKVTSSGKIHAMFRSAFRRILRL</sequence>
<evidence type="ECO:0000259" key="2">
    <source>
        <dbReference type="Pfam" id="PF01261"/>
    </source>
</evidence>
<dbReference type="PANTHER" id="PTHR12110">
    <property type="entry name" value="HYDROXYPYRUVATE ISOMERASE"/>
    <property type="match status" value="1"/>
</dbReference>
<evidence type="ECO:0000256" key="1">
    <source>
        <dbReference type="SAM" id="MobiDB-lite"/>
    </source>
</evidence>
<feature type="region of interest" description="Disordered" evidence="1">
    <location>
        <begin position="374"/>
        <end position="419"/>
    </location>
</feature>
<organism evidence="3 4">
    <name type="scientific">Paramarasmius palmivorus</name>
    <dbReference type="NCBI Taxonomy" id="297713"/>
    <lineage>
        <taxon>Eukaryota</taxon>
        <taxon>Fungi</taxon>
        <taxon>Dikarya</taxon>
        <taxon>Basidiomycota</taxon>
        <taxon>Agaricomycotina</taxon>
        <taxon>Agaricomycetes</taxon>
        <taxon>Agaricomycetidae</taxon>
        <taxon>Agaricales</taxon>
        <taxon>Marasmiineae</taxon>
        <taxon>Marasmiaceae</taxon>
        <taxon>Paramarasmius</taxon>
    </lineage>
</organism>
<dbReference type="SUPFAM" id="SSF51658">
    <property type="entry name" value="Xylose isomerase-like"/>
    <property type="match status" value="1"/>
</dbReference>
<dbReference type="EMBL" id="JAYKXP010000015">
    <property type="protein sequence ID" value="KAK7049835.1"/>
    <property type="molecule type" value="Genomic_DNA"/>
</dbReference>
<dbReference type="AlphaFoldDB" id="A0AAW0DDX4"/>
<dbReference type="Pfam" id="PF01261">
    <property type="entry name" value="AP_endonuc_2"/>
    <property type="match status" value="1"/>
</dbReference>
<dbReference type="Gene3D" id="3.20.20.150">
    <property type="entry name" value="Divalent-metal-dependent TIM barrel enzymes"/>
    <property type="match status" value="1"/>
</dbReference>
<dbReference type="PANTHER" id="PTHR12110:SF21">
    <property type="entry name" value="XYLOSE ISOMERASE-LIKE TIM BARREL DOMAIN-CONTAINING PROTEIN"/>
    <property type="match status" value="1"/>
</dbReference>
<evidence type="ECO:0000313" key="4">
    <source>
        <dbReference type="Proteomes" id="UP001383192"/>
    </source>
</evidence>
<dbReference type="Proteomes" id="UP001383192">
    <property type="component" value="Unassembled WGS sequence"/>
</dbReference>